<dbReference type="InterPro" id="IPR016166">
    <property type="entry name" value="FAD-bd_PCMH"/>
</dbReference>
<dbReference type="PANTHER" id="PTHR13878:SF53">
    <property type="entry name" value="CYTOKININ DEHYDROGENASE 6"/>
    <property type="match status" value="1"/>
</dbReference>
<dbReference type="GO" id="GO:0071949">
    <property type="term" value="F:FAD binding"/>
    <property type="evidence" value="ECO:0007669"/>
    <property type="project" value="InterPro"/>
</dbReference>
<sequence length="321" mass="34304">MTSATNSGAVHRRELSGWGRAAGTVADVLPAGDVETVVQAVRRAGPRGVVARGLGRSYGDPAQNAGGLVLDMTGLNRVHRVDPDEAVVDVDAGVSLDDLMRRALPHGLWVPVLPGTRQVTVGGAVANDIHGKNHHSAGSFGNHVLSLDLVTADGQVRTLTPDGRDSALFWATVGGIGLTGVIVRVRIRMKRTETAYFLADYDRTRDLDETMELLTNGSDEAYEYSAAVPDTISTGPHLGRATFSRGSLARLEDLPAKLRRDPLRLDAPQLATLPDVFPNGVFNPLTSRVAGEVAHRMFPKHARGKIANISQFLHPLDVLGE</sequence>
<keyword evidence="2" id="KW-0560">Oxidoreductase</keyword>
<dbReference type="PANTHER" id="PTHR13878">
    <property type="entry name" value="GULONOLACTONE OXIDASE"/>
    <property type="match status" value="1"/>
</dbReference>
<keyword evidence="3" id="KW-0472">Membrane</keyword>
<organism evidence="5 6">
    <name type="scientific">Saccharopolyspora flava</name>
    <dbReference type="NCBI Taxonomy" id="95161"/>
    <lineage>
        <taxon>Bacteria</taxon>
        <taxon>Bacillati</taxon>
        <taxon>Actinomycetota</taxon>
        <taxon>Actinomycetes</taxon>
        <taxon>Pseudonocardiales</taxon>
        <taxon>Pseudonocardiaceae</taxon>
        <taxon>Saccharopolyspora</taxon>
    </lineage>
</organism>
<dbReference type="EMBL" id="FOZX01000009">
    <property type="protein sequence ID" value="SFS97118.1"/>
    <property type="molecule type" value="Genomic_DNA"/>
</dbReference>
<feature type="transmembrane region" description="Helical" evidence="3">
    <location>
        <begin position="167"/>
        <end position="187"/>
    </location>
</feature>
<evidence type="ECO:0000259" key="4">
    <source>
        <dbReference type="PROSITE" id="PS51387"/>
    </source>
</evidence>
<dbReference type="AlphaFoldDB" id="A0A1I6U6Z5"/>
<comment type="similarity">
    <text evidence="1">Belongs to the oxygen-dependent FAD-linked oxidoreductase family.</text>
</comment>
<dbReference type="InterPro" id="IPR006094">
    <property type="entry name" value="Oxid_FAD_bind_N"/>
</dbReference>
<evidence type="ECO:0000313" key="5">
    <source>
        <dbReference type="EMBL" id="SFS97118.1"/>
    </source>
</evidence>
<reference evidence="6" key="1">
    <citation type="submission" date="2016-10" db="EMBL/GenBank/DDBJ databases">
        <authorList>
            <person name="Varghese N."/>
            <person name="Submissions S."/>
        </authorList>
    </citation>
    <scope>NUCLEOTIDE SEQUENCE [LARGE SCALE GENOMIC DNA]</scope>
    <source>
        <strain evidence="6">DSM 44771</strain>
    </source>
</reference>
<evidence type="ECO:0000256" key="3">
    <source>
        <dbReference type="SAM" id="Phobius"/>
    </source>
</evidence>
<gene>
    <name evidence="5" type="ORF">SAMN05660874_04655</name>
</gene>
<dbReference type="GO" id="GO:0016491">
    <property type="term" value="F:oxidoreductase activity"/>
    <property type="evidence" value="ECO:0007669"/>
    <property type="project" value="UniProtKB-KW"/>
</dbReference>
<dbReference type="Proteomes" id="UP000198852">
    <property type="component" value="Unassembled WGS sequence"/>
</dbReference>
<dbReference type="InterPro" id="IPR016169">
    <property type="entry name" value="FAD-bd_PCMH_sub2"/>
</dbReference>
<keyword evidence="6" id="KW-1185">Reference proteome</keyword>
<dbReference type="Gene3D" id="3.30.465.10">
    <property type="match status" value="1"/>
</dbReference>
<accession>A0A1I6U6Z5</accession>
<evidence type="ECO:0000313" key="6">
    <source>
        <dbReference type="Proteomes" id="UP000198852"/>
    </source>
</evidence>
<dbReference type="Pfam" id="PF01565">
    <property type="entry name" value="FAD_binding_4"/>
    <property type="match status" value="1"/>
</dbReference>
<proteinExistence type="inferred from homology"/>
<dbReference type="InterPro" id="IPR050432">
    <property type="entry name" value="FAD-linked_Oxidoreductases_BP"/>
</dbReference>
<feature type="domain" description="FAD-binding PCMH-type" evidence="4">
    <location>
        <begin position="21"/>
        <end position="192"/>
    </location>
</feature>
<evidence type="ECO:0000256" key="1">
    <source>
        <dbReference type="ARBA" id="ARBA00005466"/>
    </source>
</evidence>
<name>A0A1I6U6Z5_9PSEU</name>
<dbReference type="PROSITE" id="PS51387">
    <property type="entry name" value="FAD_PCMH"/>
    <property type="match status" value="1"/>
</dbReference>
<dbReference type="InterPro" id="IPR036318">
    <property type="entry name" value="FAD-bd_PCMH-like_sf"/>
</dbReference>
<dbReference type="SUPFAM" id="SSF56176">
    <property type="entry name" value="FAD-binding/transporter-associated domain-like"/>
    <property type="match status" value="1"/>
</dbReference>
<keyword evidence="3" id="KW-1133">Transmembrane helix</keyword>
<protein>
    <submittedName>
        <fullName evidence="5">FAD binding domain-containing protein</fullName>
    </submittedName>
</protein>
<dbReference type="STRING" id="95161.SAMN05660874_04655"/>
<keyword evidence="3" id="KW-0812">Transmembrane</keyword>
<evidence type="ECO:0000256" key="2">
    <source>
        <dbReference type="ARBA" id="ARBA00023002"/>
    </source>
</evidence>